<sequence length="76" mass="8608">MPPPSSTSPMGMVKYSVDLKVLAITFMESGMNASNTQVTWKILGIWKKLYQHTLLVNYNPEEYEQAGQTTNFTDPH</sequence>
<proteinExistence type="predicted"/>
<gene>
    <name evidence="1" type="ORF">CROQUDRAFT_101964</name>
</gene>
<keyword evidence="2" id="KW-1185">Reference proteome</keyword>
<protein>
    <submittedName>
        <fullName evidence="1">Uncharacterized protein</fullName>
    </submittedName>
</protein>
<evidence type="ECO:0000313" key="2">
    <source>
        <dbReference type="Proteomes" id="UP000886653"/>
    </source>
</evidence>
<comment type="caution">
    <text evidence="1">The sequence shown here is derived from an EMBL/GenBank/DDBJ whole genome shotgun (WGS) entry which is preliminary data.</text>
</comment>
<dbReference type="EMBL" id="MU167713">
    <property type="protein sequence ID" value="KAG0139201.1"/>
    <property type="molecule type" value="Genomic_DNA"/>
</dbReference>
<organism evidence="1 2">
    <name type="scientific">Cronartium quercuum f. sp. fusiforme G11</name>
    <dbReference type="NCBI Taxonomy" id="708437"/>
    <lineage>
        <taxon>Eukaryota</taxon>
        <taxon>Fungi</taxon>
        <taxon>Dikarya</taxon>
        <taxon>Basidiomycota</taxon>
        <taxon>Pucciniomycotina</taxon>
        <taxon>Pucciniomycetes</taxon>
        <taxon>Pucciniales</taxon>
        <taxon>Coleosporiaceae</taxon>
        <taxon>Cronartium</taxon>
    </lineage>
</organism>
<dbReference type="AlphaFoldDB" id="A0A9P6N8H9"/>
<name>A0A9P6N8H9_9BASI</name>
<dbReference type="Proteomes" id="UP000886653">
    <property type="component" value="Unassembled WGS sequence"/>
</dbReference>
<accession>A0A9P6N8H9</accession>
<reference evidence="1" key="1">
    <citation type="submission" date="2013-11" db="EMBL/GenBank/DDBJ databases">
        <title>Genome sequence of the fusiform rust pathogen reveals effectors for host alternation and coevolution with pine.</title>
        <authorList>
            <consortium name="DOE Joint Genome Institute"/>
            <person name="Smith K."/>
            <person name="Pendleton A."/>
            <person name="Kubisiak T."/>
            <person name="Anderson C."/>
            <person name="Salamov A."/>
            <person name="Aerts A."/>
            <person name="Riley R."/>
            <person name="Clum A."/>
            <person name="Lindquist E."/>
            <person name="Ence D."/>
            <person name="Campbell M."/>
            <person name="Kronenberg Z."/>
            <person name="Feau N."/>
            <person name="Dhillon B."/>
            <person name="Hamelin R."/>
            <person name="Burleigh J."/>
            <person name="Smith J."/>
            <person name="Yandell M."/>
            <person name="Nelson C."/>
            <person name="Grigoriev I."/>
            <person name="Davis J."/>
        </authorList>
    </citation>
    <scope>NUCLEOTIDE SEQUENCE</scope>
    <source>
        <strain evidence="1">G11</strain>
    </source>
</reference>
<evidence type="ECO:0000313" key="1">
    <source>
        <dbReference type="EMBL" id="KAG0139201.1"/>
    </source>
</evidence>